<keyword evidence="5 7" id="KW-1133">Transmembrane helix</keyword>
<evidence type="ECO:0000256" key="1">
    <source>
        <dbReference type="ARBA" id="ARBA00004651"/>
    </source>
</evidence>
<reference evidence="10" key="2">
    <citation type="journal article" date="2022" name="Microbiol. Resour. Announc.">
        <title>Metagenome Sequencing to Explore Phylogenomics of Terrestrial Cyanobacteria.</title>
        <authorList>
            <person name="Ward R.D."/>
            <person name="Stajich J.E."/>
            <person name="Johansen J.R."/>
            <person name="Huntemann M."/>
            <person name="Clum A."/>
            <person name="Foster B."/>
            <person name="Foster B."/>
            <person name="Roux S."/>
            <person name="Palaniappan K."/>
            <person name="Varghese N."/>
            <person name="Mukherjee S."/>
            <person name="Reddy T.B.K."/>
            <person name="Daum C."/>
            <person name="Copeland A."/>
            <person name="Chen I.A."/>
            <person name="Ivanova N.N."/>
            <person name="Kyrpides N.C."/>
            <person name="Shapiro N."/>
            <person name="Eloe-Fadrosh E.A."/>
            <person name="Pietrasiak N."/>
        </authorList>
    </citation>
    <scope>NUCLEOTIDE SEQUENCE</scope>
    <source>
        <strain evidence="10">CPER-KK1</strain>
    </source>
</reference>
<evidence type="ECO:0000256" key="3">
    <source>
        <dbReference type="ARBA" id="ARBA00022475"/>
    </source>
</evidence>
<dbReference type="PANTHER" id="PTHR30043:SF1">
    <property type="entry name" value="ABC TRANSPORT SYSTEM PERMEASE PROTEIN P69"/>
    <property type="match status" value="1"/>
</dbReference>
<feature type="transmembrane region" description="Helical" evidence="7">
    <location>
        <begin position="92"/>
        <end position="117"/>
    </location>
</feature>
<evidence type="ECO:0000256" key="5">
    <source>
        <dbReference type="ARBA" id="ARBA00022989"/>
    </source>
</evidence>
<dbReference type="AlphaFoldDB" id="A0A951PLV5"/>
<reference evidence="10" key="1">
    <citation type="submission" date="2021-05" db="EMBL/GenBank/DDBJ databases">
        <authorList>
            <person name="Pietrasiak N."/>
            <person name="Ward R."/>
            <person name="Stajich J.E."/>
            <person name="Kurbessoian T."/>
        </authorList>
    </citation>
    <scope>NUCLEOTIDE SEQUENCE</scope>
    <source>
        <strain evidence="10">CPER-KK1</strain>
    </source>
</reference>
<dbReference type="PROSITE" id="PS50928">
    <property type="entry name" value="ABC_TM1"/>
    <property type="match status" value="1"/>
</dbReference>
<feature type="transmembrane region" description="Helical" evidence="7">
    <location>
        <begin position="138"/>
        <end position="165"/>
    </location>
</feature>
<evidence type="ECO:0000256" key="7">
    <source>
        <dbReference type="RuleBase" id="RU363032"/>
    </source>
</evidence>
<dbReference type="PANTHER" id="PTHR30043">
    <property type="entry name" value="PHOSPHONATES TRANSPORT SYSTEM PERMEASE PROTEIN"/>
    <property type="match status" value="1"/>
</dbReference>
<proteinExistence type="inferred from homology"/>
<dbReference type="InterPro" id="IPR005769">
    <property type="entry name" value="PhnE/PtxC"/>
</dbReference>
<evidence type="ECO:0000259" key="9">
    <source>
        <dbReference type="PROSITE" id="PS50928"/>
    </source>
</evidence>
<dbReference type="EMBL" id="JAHHIF010000024">
    <property type="protein sequence ID" value="MBW4546380.1"/>
    <property type="molecule type" value="Genomic_DNA"/>
</dbReference>
<sequence>MHGYPQNLETSSDYPNSPSPAVKEMLEAEGKRITTVRWLYLLAAVAILITSYLQSEINPLGLFQDSQNMSTYLASYFPPDFSYWRTYLADTLITLSMGIWGTLLAAVVAVPISVLASENISPVWIVQPTRRIMDAMRAIDPMVFALVFVSAVGLGPFAGVLALFVNTTGTLGKLFSEAVEAIEPGPVEGIRATGAGKVQEILFGVLPQVMPLWTSFTLYRFEANVRSASVLGIVGAGGIGVSLYQSFGAFDYGKVCTILLILVAATTLIDTLSAKVRNQLV</sequence>
<dbReference type="InterPro" id="IPR000515">
    <property type="entry name" value="MetI-like"/>
</dbReference>
<dbReference type="Pfam" id="PF00528">
    <property type="entry name" value="BPD_transp_1"/>
    <property type="match status" value="1"/>
</dbReference>
<dbReference type="SUPFAM" id="SSF161098">
    <property type="entry name" value="MetI-like"/>
    <property type="match status" value="1"/>
</dbReference>
<evidence type="ECO:0000256" key="8">
    <source>
        <dbReference type="SAM" id="MobiDB-lite"/>
    </source>
</evidence>
<accession>A0A951PLV5</accession>
<dbReference type="Proteomes" id="UP000753908">
    <property type="component" value="Unassembled WGS sequence"/>
</dbReference>
<dbReference type="InterPro" id="IPR035906">
    <property type="entry name" value="MetI-like_sf"/>
</dbReference>
<dbReference type="GO" id="GO:0005886">
    <property type="term" value="C:plasma membrane"/>
    <property type="evidence" value="ECO:0007669"/>
    <property type="project" value="UniProtKB-SubCell"/>
</dbReference>
<evidence type="ECO:0000256" key="6">
    <source>
        <dbReference type="ARBA" id="ARBA00023136"/>
    </source>
</evidence>
<organism evidence="10 11">
    <name type="scientific">Symplocastrum torsivum CPER-KK1</name>
    <dbReference type="NCBI Taxonomy" id="450513"/>
    <lineage>
        <taxon>Bacteria</taxon>
        <taxon>Bacillati</taxon>
        <taxon>Cyanobacteriota</taxon>
        <taxon>Cyanophyceae</taxon>
        <taxon>Oscillatoriophycideae</taxon>
        <taxon>Oscillatoriales</taxon>
        <taxon>Microcoleaceae</taxon>
        <taxon>Symplocastrum</taxon>
    </lineage>
</organism>
<evidence type="ECO:0000313" key="11">
    <source>
        <dbReference type="Proteomes" id="UP000753908"/>
    </source>
</evidence>
<comment type="caution">
    <text evidence="10">The sequence shown here is derived from an EMBL/GenBank/DDBJ whole genome shotgun (WGS) entry which is preliminary data.</text>
</comment>
<comment type="subcellular location">
    <subcellularLocation>
        <location evidence="1 7">Cell membrane</location>
        <topology evidence="1 7">Multi-pass membrane protein</topology>
    </subcellularLocation>
</comment>
<keyword evidence="4 7" id="KW-0812">Transmembrane</keyword>
<dbReference type="CDD" id="cd06261">
    <property type="entry name" value="TM_PBP2"/>
    <property type="match status" value="1"/>
</dbReference>
<feature type="domain" description="ABC transmembrane type-1" evidence="9">
    <location>
        <begin position="91"/>
        <end position="273"/>
    </location>
</feature>
<feature type="transmembrane region" description="Helical" evidence="7">
    <location>
        <begin position="252"/>
        <end position="272"/>
    </location>
</feature>
<evidence type="ECO:0000313" key="10">
    <source>
        <dbReference type="EMBL" id="MBW4546380.1"/>
    </source>
</evidence>
<dbReference type="Gene3D" id="1.10.3720.10">
    <property type="entry name" value="MetI-like"/>
    <property type="match status" value="1"/>
</dbReference>
<name>A0A951PLV5_9CYAN</name>
<feature type="compositionally biased region" description="Polar residues" evidence="8">
    <location>
        <begin position="7"/>
        <end position="16"/>
    </location>
</feature>
<dbReference type="NCBIfam" id="TIGR01097">
    <property type="entry name" value="PhnE"/>
    <property type="match status" value="1"/>
</dbReference>
<evidence type="ECO:0000256" key="4">
    <source>
        <dbReference type="ARBA" id="ARBA00022692"/>
    </source>
</evidence>
<evidence type="ECO:0000256" key="2">
    <source>
        <dbReference type="ARBA" id="ARBA00022448"/>
    </source>
</evidence>
<feature type="transmembrane region" description="Helical" evidence="7">
    <location>
        <begin position="228"/>
        <end position="246"/>
    </location>
</feature>
<feature type="transmembrane region" description="Helical" evidence="7">
    <location>
        <begin position="35"/>
        <end position="53"/>
    </location>
</feature>
<dbReference type="GO" id="GO:0015416">
    <property type="term" value="F:ABC-type phosphonate transporter activity"/>
    <property type="evidence" value="ECO:0007669"/>
    <property type="project" value="InterPro"/>
</dbReference>
<keyword evidence="2 7" id="KW-0813">Transport</keyword>
<keyword evidence="6 7" id="KW-0472">Membrane</keyword>
<comment type="similarity">
    <text evidence="7">Belongs to the binding-protein-dependent transport system permease family.</text>
</comment>
<gene>
    <name evidence="10" type="primary">phnE</name>
    <name evidence="10" type="ORF">KME25_18325</name>
</gene>
<protein>
    <submittedName>
        <fullName evidence="10">Phosphonate ABC transporter, permease protein PhnE</fullName>
    </submittedName>
</protein>
<keyword evidence="3" id="KW-1003">Cell membrane</keyword>
<feature type="region of interest" description="Disordered" evidence="8">
    <location>
        <begin position="1"/>
        <end position="21"/>
    </location>
</feature>